<sequence length="290" mass="34106">MPYTTNPHLPKLRMQAVRLVKQRGWSTRQVARYTGFSQSAIVKWCAKDQNFGFSHIPTLTARPKHHPRELPLKLVGQIVEKRKVLKRSAEVIHQTLLNEGIKVSLSSVKRTLDRCGLTKKRSPWKRLHLSPERPMVASPGDLVEVDTIHLMESEKRRIYVYTLIDVYSRWTYAWAVDRISARKSVEFVRRAQAEASFEFRCLQSDHGSEFSQHFTERVKILHRHSRVRRPNDNAHLERFNRTLQEECLAGLKVNVRLYNRKLPEYLHYYNGERLHFGIQLKTPSQMIPSY</sequence>
<feature type="domain" description="Integrase catalytic" evidence="1">
    <location>
        <begin position="130"/>
        <end position="290"/>
    </location>
</feature>
<accession>A0A5C7JBE9</accession>
<dbReference type="GO" id="GO:0003676">
    <property type="term" value="F:nucleic acid binding"/>
    <property type="evidence" value="ECO:0007669"/>
    <property type="project" value="InterPro"/>
</dbReference>
<evidence type="ECO:0000259" key="1">
    <source>
        <dbReference type="PROSITE" id="PS50994"/>
    </source>
</evidence>
<gene>
    <name evidence="2" type="ORF">E6Q11_00310</name>
</gene>
<proteinExistence type="predicted"/>
<dbReference type="AlphaFoldDB" id="A0A5C7JBE9"/>
<dbReference type="Gene3D" id="3.30.420.10">
    <property type="entry name" value="Ribonuclease H-like superfamily/Ribonuclease H"/>
    <property type="match status" value="1"/>
</dbReference>
<dbReference type="PANTHER" id="PTHR35004">
    <property type="entry name" value="TRANSPOSASE RV3428C-RELATED"/>
    <property type="match status" value="1"/>
</dbReference>
<organism evidence="2 3">
    <name type="scientific">Candidatus Dojkabacteria bacterium</name>
    <dbReference type="NCBI Taxonomy" id="2099670"/>
    <lineage>
        <taxon>Bacteria</taxon>
        <taxon>Candidatus Dojkabacteria</taxon>
    </lineage>
</organism>
<dbReference type="InterPro" id="IPR009057">
    <property type="entry name" value="Homeodomain-like_sf"/>
</dbReference>
<dbReference type="InterPro" id="IPR012337">
    <property type="entry name" value="RNaseH-like_sf"/>
</dbReference>
<dbReference type="InterPro" id="IPR036397">
    <property type="entry name" value="RNaseH_sf"/>
</dbReference>
<evidence type="ECO:0000313" key="2">
    <source>
        <dbReference type="EMBL" id="TXG78789.1"/>
    </source>
</evidence>
<dbReference type="SUPFAM" id="SSF53098">
    <property type="entry name" value="Ribonuclease H-like"/>
    <property type="match status" value="1"/>
</dbReference>
<dbReference type="PROSITE" id="PS50994">
    <property type="entry name" value="INTEGRASE"/>
    <property type="match status" value="1"/>
</dbReference>
<dbReference type="PANTHER" id="PTHR35004:SF6">
    <property type="entry name" value="TRANSPOSASE"/>
    <property type="match status" value="1"/>
</dbReference>
<dbReference type="InterPro" id="IPR001584">
    <property type="entry name" value="Integrase_cat-core"/>
</dbReference>
<dbReference type="EMBL" id="SSDS01000006">
    <property type="protein sequence ID" value="TXG78789.1"/>
    <property type="molecule type" value="Genomic_DNA"/>
</dbReference>
<dbReference type="Pfam" id="PF00665">
    <property type="entry name" value="rve"/>
    <property type="match status" value="1"/>
</dbReference>
<protein>
    <recommendedName>
        <fullName evidence="1">Integrase catalytic domain-containing protein</fullName>
    </recommendedName>
</protein>
<dbReference type="Proteomes" id="UP000321026">
    <property type="component" value="Unassembled WGS sequence"/>
</dbReference>
<dbReference type="SUPFAM" id="SSF46689">
    <property type="entry name" value="Homeodomain-like"/>
    <property type="match status" value="1"/>
</dbReference>
<dbReference type="Pfam" id="PF13384">
    <property type="entry name" value="HTH_23"/>
    <property type="match status" value="1"/>
</dbReference>
<name>A0A5C7JBE9_9BACT</name>
<comment type="caution">
    <text evidence="2">The sequence shown here is derived from an EMBL/GenBank/DDBJ whole genome shotgun (WGS) entry which is preliminary data.</text>
</comment>
<evidence type="ECO:0000313" key="3">
    <source>
        <dbReference type="Proteomes" id="UP000321026"/>
    </source>
</evidence>
<reference evidence="2 3" key="1">
    <citation type="submission" date="2018-09" db="EMBL/GenBank/DDBJ databases">
        <title>Metagenome Assembled Genomes from an Advanced Water Purification Facility.</title>
        <authorList>
            <person name="Stamps B.W."/>
            <person name="Spear J.R."/>
        </authorList>
    </citation>
    <scope>NUCLEOTIDE SEQUENCE [LARGE SCALE GENOMIC DNA]</scope>
    <source>
        <strain evidence="2">Bin_63_2</strain>
    </source>
</reference>
<dbReference type="GO" id="GO:0015074">
    <property type="term" value="P:DNA integration"/>
    <property type="evidence" value="ECO:0007669"/>
    <property type="project" value="InterPro"/>
</dbReference>